<accession>A0A927G793</accession>
<evidence type="ECO:0000256" key="2">
    <source>
        <dbReference type="SAM" id="Phobius"/>
    </source>
</evidence>
<keyword evidence="2" id="KW-0812">Transmembrane</keyword>
<reference evidence="3" key="2">
    <citation type="submission" date="2020-09" db="EMBL/GenBank/DDBJ databases">
        <authorList>
            <person name="Yu Y."/>
        </authorList>
    </citation>
    <scope>NUCLEOTIDE SEQUENCE</scope>
    <source>
        <strain evidence="3">KCTC 49039</strain>
    </source>
</reference>
<organism evidence="3 4">
    <name type="scientific">Cellulosimicrobium arenosum</name>
    <dbReference type="NCBI Taxonomy" id="2708133"/>
    <lineage>
        <taxon>Bacteria</taxon>
        <taxon>Bacillati</taxon>
        <taxon>Actinomycetota</taxon>
        <taxon>Actinomycetes</taxon>
        <taxon>Micrococcales</taxon>
        <taxon>Promicromonosporaceae</taxon>
        <taxon>Cellulosimicrobium</taxon>
    </lineage>
</organism>
<keyword evidence="2" id="KW-0472">Membrane</keyword>
<reference evidence="3" key="1">
    <citation type="journal article" date="2018" name="Curr. Microbiol.">
        <title>Cellulosimicrobium arenosum sp. nov., Isolated from Marine Sediment Sand.</title>
        <authorList>
            <person name="Oh M."/>
            <person name="Kim J.H."/>
            <person name="Yoon J.H."/>
            <person name="Schumann P."/>
            <person name="Kim W."/>
        </authorList>
    </citation>
    <scope>NUCLEOTIDE SEQUENCE</scope>
    <source>
        <strain evidence="3">KCTC 49039</strain>
    </source>
</reference>
<keyword evidence="4" id="KW-1185">Reference proteome</keyword>
<dbReference type="EMBL" id="JACYHB010000002">
    <property type="protein sequence ID" value="MBD8078194.1"/>
    <property type="molecule type" value="Genomic_DNA"/>
</dbReference>
<dbReference type="Proteomes" id="UP000610846">
    <property type="component" value="Unassembled WGS sequence"/>
</dbReference>
<proteinExistence type="predicted"/>
<sequence>MTTISAQPAPTSATTSSEAPDNTVSARPIYREDTASAQWTVGTKTVIGITVGAVLGTVALSWFGLVLGTAVGLGIGLLLDNRR</sequence>
<feature type="compositionally biased region" description="Polar residues" evidence="1">
    <location>
        <begin position="1"/>
        <end position="25"/>
    </location>
</feature>
<protein>
    <submittedName>
        <fullName evidence="3">Uncharacterized protein</fullName>
    </submittedName>
</protein>
<feature type="transmembrane region" description="Helical" evidence="2">
    <location>
        <begin position="46"/>
        <end position="79"/>
    </location>
</feature>
<dbReference type="AlphaFoldDB" id="A0A927G793"/>
<evidence type="ECO:0000313" key="3">
    <source>
        <dbReference type="EMBL" id="MBD8078194.1"/>
    </source>
</evidence>
<keyword evidence="2" id="KW-1133">Transmembrane helix</keyword>
<gene>
    <name evidence="3" type="ORF">IF651_03855</name>
</gene>
<dbReference type="RefSeq" id="WP_191827759.1">
    <property type="nucleotide sequence ID" value="NZ_JACYHB010000002.1"/>
</dbReference>
<evidence type="ECO:0000313" key="4">
    <source>
        <dbReference type="Proteomes" id="UP000610846"/>
    </source>
</evidence>
<name>A0A927G793_9MICO</name>
<evidence type="ECO:0000256" key="1">
    <source>
        <dbReference type="SAM" id="MobiDB-lite"/>
    </source>
</evidence>
<comment type="caution">
    <text evidence="3">The sequence shown here is derived from an EMBL/GenBank/DDBJ whole genome shotgun (WGS) entry which is preliminary data.</text>
</comment>
<feature type="region of interest" description="Disordered" evidence="1">
    <location>
        <begin position="1"/>
        <end position="27"/>
    </location>
</feature>